<dbReference type="AlphaFoldDB" id="A0A264W4K4"/>
<keyword evidence="2" id="KW-1185">Reference proteome</keyword>
<name>A0A264W4K4_9BACL</name>
<comment type="caution">
    <text evidence="1">The sequence shown here is derived from an EMBL/GenBank/DDBJ whole genome shotgun (WGS) entry which is preliminary data.</text>
</comment>
<reference evidence="1 2" key="1">
    <citation type="submission" date="2017-07" db="EMBL/GenBank/DDBJ databases">
        <title>Tetzosporium hominis gen.nov. sp.nov.</title>
        <authorList>
            <person name="Tetz G."/>
            <person name="Tetz V."/>
        </authorList>
    </citation>
    <scope>NUCLEOTIDE SEQUENCE [LARGE SCALE GENOMIC DNA]</scope>
    <source>
        <strain evidence="1 2">VT-49</strain>
    </source>
</reference>
<gene>
    <name evidence="1" type="ORF">CF394_06935</name>
</gene>
<sequence>MGMFESFSKKNSTDKISTTAKRMVSIWNYPYKIFAAKKPIETLKCEYNEAFERGKREGFIPVQVPVDETLKEHFRMLKKENYSVADTLRAVPAFGKQLLAE</sequence>
<dbReference type="EMBL" id="NOKQ01000196">
    <property type="protein sequence ID" value="OZS78485.1"/>
    <property type="molecule type" value="Genomic_DNA"/>
</dbReference>
<accession>A0A264W4K4</accession>
<evidence type="ECO:0000313" key="2">
    <source>
        <dbReference type="Proteomes" id="UP000217065"/>
    </source>
</evidence>
<proteinExistence type="predicted"/>
<protein>
    <submittedName>
        <fullName evidence="1">Uncharacterized protein</fullName>
    </submittedName>
</protein>
<dbReference type="RefSeq" id="WP_094942521.1">
    <property type="nucleotide sequence ID" value="NZ_NOKQ01000196.1"/>
</dbReference>
<dbReference type="Proteomes" id="UP000217065">
    <property type="component" value="Unassembled WGS sequence"/>
</dbReference>
<organism evidence="1 2">
    <name type="scientific">Tetzosporium hominis</name>
    <dbReference type="NCBI Taxonomy" id="2020506"/>
    <lineage>
        <taxon>Bacteria</taxon>
        <taxon>Bacillati</taxon>
        <taxon>Bacillota</taxon>
        <taxon>Bacilli</taxon>
        <taxon>Bacillales</taxon>
        <taxon>Caryophanaceae</taxon>
        <taxon>Tetzosporium</taxon>
    </lineage>
</organism>
<evidence type="ECO:0000313" key="1">
    <source>
        <dbReference type="EMBL" id="OZS78485.1"/>
    </source>
</evidence>